<gene>
    <name evidence="2" type="ORF">UXQ13_21535</name>
</gene>
<sequence>MDNEPFFHGTAAALRPGDHLVAGLVVREVEGWTRLTPEALAAWRTRLAALRTDPSAKIVDRHPPIRSSTRGGSVPGQRSELHLRLVDRSPS</sequence>
<dbReference type="Proteomes" id="UP001373496">
    <property type="component" value="Unassembled WGS sequence"/>
</dbReference>
<evidence type="ECO:0000313" key="3">
    <source>
        <dbReference type="Proteomes" id="UP001373496"/>
    </source>
</evidence>
<comment type="caution">
    <text evidence="2">The sequence shown here is derived from an EMBL/GenBank/DDBJ whole genome shotgun (WGS) entry which is preliminary data.</text>
</comment>
<dbReference type="EMBL" id="JBAPLV010000035">
    <property type="protein sequence ID" value="MEI4281068.1"/>
    <property type="molecule type" value="Genomic_DNA"/>
</dbReference>
<accession>A0ABU8ECF0</accession>
<protein>
    <submittedName>
        <fullName evidence="2">Uncharacterized protein</fullName>
    </submittedName>
</protein>
<evidence type="ECO:0000313" key="2">
    <source>
        <dbReference type="EMBL" id="MEI4281068.1"/>
    </source>
</evidence>
<evidence type="ECO:0000256" key="1">
    <source>
        <dbReference type="SAM" id="MobiDB-lite"/>
    </source>
</evidence>
<feature type="compositionally biased region" description="Basic and acidic residues" evidence="1">
    <location>
        <begin position="79"/>
        <end position="91"/>
    </location>
</feature>
<keyword evidence="3" id="KW-1185">Reference proteome</keyword>
<organism evidence="2 3">
    <name type="scientific">Klenkia terrae</name>
    <dbReference type="NCBI Taxonomy" id="1052259"/>
    <lineage>
        <taxon>Bacteria</taxon>
        <taxon>Bacillati</taxon>
        <taxon>Actinomycetota</taxon>
        <taxon>Actinomycetes</taxon>
        <taxon>Geodermatophilales</taxon>
        <taxon>Geodermatophilaceae</taxon>
        <taxon>Klenkia</taxon>
    </lineage>
</organism>
<name>A0ABU8ECF0_9ACTN</name>
<reference evidence="2 3" key="1">
    <citation type="submission" date="2024-03" db="EMBL/GenBank/DDBJ databases">
        <title>Draft genome sequence of Klenkia terrae.</title>
        <authorList>
            <person name="Duangmal K."/>
            <person name="Chantavorakit T."/>
        </authorList>
    </citation>
    <scope>NUCLEOTIDE SEQUENCE [LARGE SCALE GENOMIC DNA]</scope>
    <source>
        <strain evidence="2 3">JCM 17786</strain>
    </source>
</reference>
<dbReference type="RefSeq" id="WP_336392934.1">
    <property type="nucleotide sequence ID" value="NZ_JBAPLV010000035.1"/>
</dbReference>
<proteinExistence type="predicted"/>
<feature type="region of interest" description="Disordered" evidence="1">
    <location>
        <begin position="58"/>
        <end position="91"/>
    </location>
</feature>